<feature type="domain" description="STAS" evidence="1">
    <location>
        <begin position="1"/>
        <end position="110"/>
    </location>
</feature>
<dbReference type="InterPro" id="IPR002645">
    <property type="entry name" value="STAS_dom"/>
</dbReference>
<dbReference type="InterPro" id="IPR036513">
    <property type="entry name" value="STAS_dom_sf"/>
</dbReference>
<keyword evidence="3" id="KW-1185">Reference proteome</keyword>
<dbReference type="Pfam" id="PF01740">
    <property type="entry name" value="STAS"/>
    <property type="match status" value="1"/>
</dbReference>
<protein>
    <submittedName>
        <fullName evidence="2">STAS domain-containing protein</fullName>
    </submittedName>
</protein>
<dbReference type="PROSITE" id="PS50801">
    <property type="entry name" value="STAS"/>
    <property type="match status" value="1"/>
</dbReference>
<dbReference type="EMBL" id="JAATVY010000026">
    <property type="protein sequence ID" value="NJC73137.1"/>
    <property type="molecule type" value="Genomic_DNA"/>
</dbReference>
<evidence type="ECO:0000259" key="1">
    <source>
        <dbReference type="PROSITE" id="PS50801"/>
    </source>
</evidence>
<dbReference type="PANTHER" id="PTHR33495:SF2">
    <property type="entry name" value="ANTI-SIGMA FACTOR ANTAGONIST TM_1081-RELATED"/>
    <property type="match status" value="1"/>
</dbReference>
<organism evidence="2 3">
    <name type="scientific">Planosporangium thailandense</name>
    <dbReference type="NCBI Taxonomy" id="765197"/>
    <lineage>
        <taxon>Bacteria</taxon>
        <taxon>Bacillati</taxon>
        <taxon>Actinomycetota</taxon>
        <taxon>Actinomycetes</taxon>
        <taxon>Micromonosporales</taxon>
        <taxon>Micromonosporaceae</taxon>
        <taxon>Planosporangium</taxon>
    </lineage>
</organism>
<dbReference type="Proteomes" id="UP000722989">
    <property type="component" value="Unassembled WGS sequence"/>
</dbReference>
<accession>A0ABX0Y6U9</accession>
<dbReference type="RefSeq" id="WP_167928048.1">
    <property type="nucleotide sequence ID" value="NZ_JAATVY010000026.1"/>
</dbReference>
<reference evidence="2 3" key="1">
    <citation type="submission" date="2020-03" db="EMBL/GenBank/DDBJ databases">
        <title>WGS of the type strain of Planosporangium spp.</title>
        <authorList>
            <person name="Thawai C."/>
        </authorList>
    </citation>
    <scope>NUCLEOTIDE SEQUENCE [LARGE SCALE GENOMIC DNA]</scope>
    <source>
        <strain evidence="2 3">TBRC 5610</strain>
    </source>
</reference>
<evidence type="ECO:0000313" key="3">
    <source>
        <dbReference type="Proteomes" id="UP000722989"/>
    </source>
</evidence>
<proteinExistence type="predicted"/>
<sequence length="125" mass="13031">MTWSRYEVRGVAVLALTGKLCAATVLTVEPEVAWLLAGERPVLVMDLAGLETCDSAGLAMLDACDRAATTAGIELRLAAPTHPVSEALRARGLISRLRIFGSVDGAARADALDLLPATHPVVDPG</sequence>
<dbReference type="CDD" id="cd07043">
    <property type="entry name" value="STAS_anti-anti-sigma_factors"/>
    <property type="match status" value="1"/>
</dbReference>
<name>A0ABX0Y6U9_9ACTN</name>
<comment type="caution">
    <text evidence="2">The sequence shown here is derived from an EMBL/GenBank/DDBJ whole genome shotgun (WGS) entry which is preliminary data.</text>
</comment>
<evidence type="ECO:0000313" key="2">
    <source>
        <dbReference type="EMBL" id="NJC73137.1"/>
    </source>
</evidence>
<dbReference type="PANTHER" id="PTHR33495">
    <property type="entry name" value="ANTI-SIGMA FACTOR ANTAGONIST TM_1081-RELATED-RELATED"/>
    <property type="match status" value="1"/>
</dbReference>
<gene>
    <name evidence="2" type="ORF">HC031_25960</name>
</gene>
<dbReference type="SUPFAM" id="SSF52091">
    <property type="entry name" value="SpoIIaa-like"/>
    <property type="match status" value="1"/>
</dbReference>
<dbReference type="Gene3D" id="3.30.750.24">
    <property type="entry name" value="STAS domain"/>
    <property type="match status" value="1"/>
</dbReference>